<dbReference type="STRING" id="92487.SAMN02745130_02779"/>
<accession>A0A1T4XBS2</accession>
<dbReference type="CDD" id="cd17273">
    <property type="entry name" value="RMtype1_S_EcoJA69PI-TRD1-CR1_like"/>
    <property type="match status" value="1"/>
</dbReference>
<protein>
    <submittedName>
        <fullName evidence="5">Type I restriction enzyme, S subunit</fullName>
    </submittedName>
</protein>
<keyword evidence="3" id="KW-0238">DNA-binding</keyword>
<gene>
    <name evidence="5" type="ORF">SAMN02745130_02779</name>
</gene>
<comment type="similarity">
    <text evidence="1">Belongs to the type-I restriction system S methylase family.</text>
</comment>
<dbReference type="RefSeq" id="WP_078923231.1">
    <property type="nucleotide sequence ID" value="NZ_FUYB01000015.1"/>
</dbReference>
<evidence type="ECO:0000313" key="6">
    <source>
        <dbReference type="Proteomes" id="UP000190460"/>
    </source>
</evidence>
<evidence type="ECO:0000256" key="3">
    <source>
        <dbReference type="ARBA" id="ARBA00023125"/>
    </source>
</evidence>
<feature type="domain" description="Type I restriction modification DNA specificity" evidence="4">
    <location>
        <begin position="172"/>
        <end position="335"/>
    </location>
</feature>
<dbReference type="OrthoDB" id="398435at2"/>
<dbReference type="EMBL" id="FUYB01000015">
    <property type="protein sequence ID" value="SKA87030.1"/>
    <property type="molecule type" value="Genomic_DNA"/>
</dbReference>
<sequence>MREWQTTALGEQINLKRGYDLPTKSRTDGNIPIYSSSGISGYHNENMCDGLGVITGRYGTIGKVFFSRTPYWPLNTTLYVQDFKGNDELFIYYFLQQLDWAKYSDKSAVPGVNRNDVHQEEVMIPPLPEQRAIAAVLSSLDDKIDLLHRQNKTLEAMAETLFRQWFVEEAGEDWDAGTLDDVISVKGGTTPSTKEPAYWDGDIHWTSPRDLSNHNSVFLFDTDRKITKKGLAKISSGLLPVGTVLLSSRAPIGYLAITNIKVAINQGYIAIICDKLVSNYFIYLWCKNNMENIKGSGNGSTFEEISKSNFKSLELTIPPKGKLNKFDEIASPIFKKIKANQLQIRTLEKMRDTLLPKLMSGEVRVDYA</sequence>
<dbReference type="GO" id="GO:0003677">
    <property type="term" value="F:DNA binding"/>
    <property type="evidence" value="ECO:0007669"/>
    <property type="project" value="UniProtKB-KW"/>
</dbReference>
<dbReference type="PANTHER" id="PTHR30408:SF12">
    <property type="entry name" value="TYPE I RESTRICTION ENZYME MJAVIII SPECIFICITY SUBUNIT"/>
    <property type="match status" value="1"/>
</dbReference>
<dbReference type="Pfam" id="PF01420">
    <property type="entry name" value="Methylase_S"/>
    <property type="match status" value="2"/>
</dbReference>
<dbReference type="SUPFAM" id="SSF116734">
    <property type="entry name" value="DNA methylase specificity domain"/>
    <property type="match status" value="2"/>
</dbReference>
<dbReference type="GO" id="GO:0009307">
    <property type="term" value="P:DNA restriction-modification system"/>
    <property type="evidence" value="ECO:0007669"/>
    <property type="project" value="UniProtKB-KW"/>
</dbReference>
<evidence type="ECO:0000313" key="5">
    <source>
        <dbReference type="EMBL" id="SKA87030.1"/>
    </source>
</evidence>
<dbReference type="InterPro" id="IPR000055">
    <property type="entry name" value="Restrct_endonuc_typeI_TRD"/>
</dbReference>
<feature type="domain" description="Type I restriction modification DNA specificity" evidence="4">
    <location>
        <begin position="1"/>
        <end position="155"/>
    </location>
</feature>
<dbReference type="InterPro" id="IPR052021">
    <property type="entry name" value="Type-I_RS_S_subunit"/>
</dbReference>
<dbReference type="AlphaFoldDB" id="A0A1T4XBS2"/>
<evidence type="ECO:0000259" key="4">
    <source>
        <dbReference type="Pfam" id="PF01420"/>
    </source>
</evidence>
<name>A0A1T4XBS2_9GAMM</name>
<dbReference type="Proteomes" id="UP000190460">
    <property type="component" value="Unassembled WGS sequence"/>
</dbReference>
<dbReference type="InterPro" id="IPR044946">
    <property type="entry name" value="Restrct_endonuc_typeI_TRD_sf"/>
</dbReference>
<dbReference type="PANTHER" id="PTHR30408">
    <property type="entry name" value="TYPE-1 RESTRICTION ENZYME ECOKI SPECIFICITY PROTEIN"/>
    <property type="match status" value="1"/>
</dbReference>
<organism evidence="5 6">
    <name type="scientific">Thiothrix eikelboomii</name>
    <dbReference type="NCBI Taxonomy" id="92487"/>
    <lineage>
        <taxon>Bacteria</taxon>
        <taxon>Pseudomonadati</taxon>
        <taxon>Pseudomonadota</taxon>
        <taxon>Gammaproteobacteria</taxon>
        <taxon>Thiotrichales</taxon>
        <taxon>Thiotrichaceae</taxon>
        <taxon>Thiothrix</taxon>
    </lineage>
</organism>
<evidence type="ECO:0000256" key="2">
    <source>
        <dbReference type="ARBA" id="ARBA00022747"/>
    </source>
</evidence>
<reference evidence="6" key="1">
    <citation type="submission" date="2017-02" db="EMBL/GenBank/DDBJ databases">
        <authorList>
            <person name="Varghese N."/>
            <person name="Submissions S."/>
        </authorList>
    </citation>
    <scope>NUCLEOTIDE SEQUENCE [LARGE SCALE GENOMIC DNA]</scope>
    <source>
        <strain evidence="6">ATCC 49788</strain>
    </source>
</reference>
<dbReference type="Gene3D" id="1.10.287.1120">
    <property type="entry name" value="Bipartite methylase S protein"/>
    <property type="match status" value="1"/>
</dbReference>
<keyword evidence="2" id="KW-0680">Restriction system</keyword>
<proteinExistence type="inferred from homology"/>
<keyword evidence="6" id="KW-1185">Reference proteome</keyword>
<dbReference type="CDD" id="cd17267">
    <property type="entry name" value="RMtype1_S_EcoAO83I-TRD1-CR1_like"/>
    <property type="match status" value="1"/>
</dbReference>
<evidence type="ECO:0000256" key="1">
    <source>
        <dbReference type="ARBA" id="ARBA00010923"/>
    </source>
</evidence>
<dbReference type="Gene3D" id="3.90.220.20">
    <property type="entry name" value="DNA methylase specificity domains"/>
    <property type="match status" value="2"/>
</dbReference>